<comment type="function">
    <text evidence="18">DNA polymerase III is a complex, multichain enzyme responsible for most of the replicative synthesis in bacteria. The epsilon subunit contain the editing function and is a proofreading 3'-5' exonuclease.</text>
</comment>
<evidence type="ECO:0000256" key="15">
    <source>
        <dbReference type="PIRSR" id="PIRSR606309-1"/>
    </source>
</evidence>
<dbReference type="Proteomes" id="UP000181998">
    <property type="component" value="Unassembled WGS sequence"/>
</dbReference>
<organism evidence="20 23">
    <name type="scientific">Nitrosomonas ureae</name>
    <dbReference type="NCBI Taxonomy" id="44577"/>
    <lineage>
        <taxon>Bacteria</taxon>
        <taxon>Pseudomonadati</taxon>
        <taxon>Pseudomonadota</taxon>
        <taxon>Betaproteobacteria</taxon>
        <taxon>Nitrosomonadales</taxon>
        <taxon>Nitrosomonadaceae</taxon>
        <taxon>Nitrosomonas</taxon>
    </lineage>
</organism>
<evidence type="ECO:0000256" key="4">
    <source>
        <dbReference type="ARBA" id="ARBA00022679"/>
    </source>
</evidence>
<evidence type="ECO:0000256" key="8">
    <source>
        <dbReference type="ARBA" id="ARBA00022723"/>
    </source>
</evidence>
<evidence type="ECO:0000256" key="12">
    <source>
        <dbReference type="ARBA" id="ARBA00022932"/>
    </source>
</evidence>
<keyword evidence="10 18" id="KW-0269">Exonuclease</keyword>
<dbReference type="EMBL" id="FOFX01000016">
    <property type="protein sequence ID" value="SEQ03188.1"/>
    <property type="molecule type" value="Genomic_DNA"/>
</dbReference>
<evidence type="ECO:0000259" key="19">
    <source>
        <dbReference type="SMART" id="SM00479"/>
    </source>
</evidence>
<name>A0A0S3AI96_9PROT</name>
<dbReference type="InterPro" id="IPR006309">
    <property type="entry name" value="DnaQ_proteo"/>
</dbReference>
<keyword evidence="9 18" id="KW-0378">Hydrolase</keyword>
<feature type="binding site" evidence="17">
    <location>
        <position position="157"/>
    </location>
    <ligand>
        <name>a divalent metal cation</name>
        <dbReference type="ChEBI" id="CHEBI:60240"/>
        <label>1</label>
        <note>catalytic</note>
    </ligand>
</feature>
<dbReference type="NCBIfam" id="TIGR00573">
    <property type="entry name" value="dnaq"/>
    <property type="match status" value="1"/>
</dbReference>
<dbReference type="GO" id="GO:0005829">
    <property type="term" value="C:cytosol"/>
    <property type="evidence" value="ECO:0007669"/>
    <property type="project" value="TreeGrafter"/>
</dbReference>
<feature type="binding site" evidence="16">
    <location>
        <position position="57"/>
    </location>
    <ligand>
        <name>substrate</name>
    </ligand>
</feature>
<protein>
    <recommendedName>
        <fullName evidence="3 18">DNA polymerase III subunit epsilon</fullName>
        <ecNumber evidence="2 18">2.7.7.7</ecNumber>
    </recommendedName>
</protein>
<dbReference type="KEGG" id="nur:ATY38_06415"/>
<dbReference type="SUPFAM" id="SSF53098">
    <property type="entry name" value="Ribonuclease H-like"/>
    <property type="match status" value="1"/>
</dbReference>
<feature type="domain" description="Exonuclease" evidence="19">
    <location>
        <begin position="2"/>
        <end position="174"/>
    </location>
</feature>
<reference evidence="20" key="1">
    <citation type="submission" date="2016-10" db="EMBL/GenBank/DDBJ databases">
        <authorList>
            <person name="de Groot N.N."/>
        </authorList>
    </citation>
    <scope>NUCLEOTIDE SEQUENCE [LARGE SCALE GENOMIC DNA]</scope>
    <source>
        <strain evidence="20">Nm10</strain>
        <strain evidence="21">Nm9</strain>
    </source>
</reference>
<evidence type="ECO:0000256" key="18">
    <source>
        <dbReference type="RuleBase" id="RU364087"/>
    </source>
</evidence>
<evidence type="ECO:0000256" key="2">
    <source>
        <dbReference type="ARBA" id="ARBA00012417"/>
    </source>
</evidence>
<dbReference type="RefSeq" id="WP_062558581.1">
    <property type="nucleotide sequence ID" value="NZ_CP013341.1"/>
</dbReference>
<dbReference type="GO" id="GO:0008408">
    <property type="term" value="F:3'-5' exonuclease activity"/>
    <property type="evidence" value="ECO:0007669"/>
    <property type="project" value="TreeGrafter"/>
</dbReference>
<evidence type="ECO:0000313" key="23">
    <source>
        <dbReference type="Proteomes" id="UP000182882"/>
    </source>
</evidence>
<dbReference type="InterPro" id="IPR036397">
    <property type="entry name" value="RNaseH_sf"/>
</dbReference>
<dbReference type="SMART" id="SM00479">
    <property type="entry name" value="EXOIII"/>
    <property type="match status" value="1"/>
</dbReference>
<dbReference type="Gene3D" id="3.30.420.10">
    <property type="entry name" value="Ribonuclease H-like superfamily/Ribonuclease H"/>
    <property type="match status" value="1"/>
</dbReference>
<evidence type="ECO:0000313" key="22">
    <source>
        <dbReference type="Proteomes" id="UP000181998"/>
    </source>
</evidence>
<evidence type="ECO:0000256" key="17">
    <source>
        <dbReference type="PIRSR" id="PIRSR606309-3"/>
    </source>
</evidence>
<sequence length="245" mass="27790">MRQIVLDTETTGLECKLGHRIVEIAAVELCNRQFTGSHFHYYLNPERESDEGALQVHGLTMEFLQDKAKFYEISKEFLSFISDAELIIHNAPFDVGFINHELGLCNLKALDNYCLQITDTLKLAKELHPGKRNNLDALCERYNIDNSKRKLHGALLDAELLAEVYLAMTRGQESLLIELDYVELVQHSQIDLDGSDLRIIEATAEENARHCGILEEIARASNNKCLWNNLGTAEKLDDKSSMARN</sequence>
<keyword evidence="8 17" id="KW-0479">Metal-binding</keyword>
<evidence type="ECO:0000256" key="16">
    <source>
        <dbReference type="PIRSR" id="PIRSR606309-2"/>
    </source>
</evidence>
<dbReference type="Pfam" id="PF00929">
    <property type="entry name" value="RNase_T"/>
    <property type="match status" value="1"/>
</dbReference>
<evidence type="ECO:0000256" key="10">
    <source>
        <dbReference type="ARBA" id="ARBA00022839"/>
    </source>
</evidence>
<dbReference type="InterPro" id="IPR013520">
    <property type="entry name" value="Ribonucl_H"/>
</dbReference>
<accession>A0A0S3AI96</accession>
<dbReference type="CDD" id="cd06131">
    <property type="entry name" value="DNA_pol_III_epsilon_Ecoli_like"/>
    <property type="match status" value="1"/>
</dbReference>
<dbReference type="InterPro" id="IPR012337">
    <property type="entry name" value="RNaseH-like_sf"/>
</dbReference>
<evidence type="ECO:0000256" key="3">
    <source>
        <dbReference type="ARBA" id="ARBA00020352"/>
    </source>
</evidence>
<reference evidence="22 23" key="2">
    <citation type="submission" date="2016-10" db="EMBL/GenBank/DDBJ databases">
        <authorList>
            <person name="Varghese N."/>
            <person name="Submissions S."/>
        </authorList>
    </citation>
    <scope>NUCLEOTIDE SEQUENCE [LARGE SCALE GENOMIC DNA]</scope>
    <source>
        <strain evidence="23">Nm10</strain>
        <strain evidence="22">Nm9</strain>
    </source>
</reference>
<evidence type="ECO:0000313" key="20">
    <source>
        <dbReference type="EMBL" id="SDT99908.1"/>
    </source>
</evidence>
<dbReference type="STRING" id="44577.ATY38_06415"/>
<evidence type="ECO:0000256" key="13">
    <source>
        <dbReference type="ARBA" id="ARBA00023211"/>
    </source>
</evidence>
<dbReference type="NCBIfam" id="TIGR01406">
    <property type="entry name" value="dnaQ_proteo"/>
    <property type="match status" value="1"/>
</dbReference>
<evidence type="ECO:0000313" key="21">
    <source>
        <dbReference type="EMBL" id="SEQ03188.1"/>
    </source>
</evidence>
<gene>
    <name evidence="18" type="primary">dnaQ</name>
    <name evidence="20" type="ORF">SAMN05216406_11622</name>
    <name evidence="21" type="ORF">SAMN05421510_101617</name>
</gene>
<evidence type="ECO:0000256" key="5">
    <source>
        <dbReference type="ARBA" id="ARBA00022695"/>
    </source>
</evidence>
<dbReference type="PANTHER" id="PTHR30231:SF41">
    <property type="entry name" value="DNA POLYMERASE III SUBUNIT EPSILON"/>
    <property type="match status" value="1"/>
</dbReference>
<evidence type="ECO:0000256" key="11">
    <source>
        <dbReference type="ARBA" id="ARBA00022842"/>
    </source>
</evidence>
<dbReference type="EMBL" id="FNLN01000016">
    <property type="protein sequence ID" value="SDT99908.1"/>
    <property type="molecule type" value="Genomic_DNA"/>
</dbReference>
<dbReference type="InterPro" id="IPR006054">
    <property type="entry name" value="DnaQ"/>
</dbReference>
<proteinExistence type="predicted"/>
<keyword evidence="6 18" id="KW-0235">DNA replication</keyword>
<dbReference type="OrthoDB" id="9804290at2"/>
<comment type="cofactor">
    <cofactor evidence="1 18">
        <name>Mn(2+)</name>
        <dbReference type="ChEBI" id="CHEBI:29035"/>
    </cofactor>
</comment>
<evidence type="ECO:0000256" key="9">
    <source>
        <dbReference type="ARBA" id="ARBA00022801"/>
    </source>
</evidence>
<feature type="binding site" evidence="17">
    <location>
        <position position="7"/>
    </location>
    <ligand>
        <name>a divalent metal cation</name>
        <dbReference type="ChEBI" id="CHEBI:60240"/>
        <label>1</label>
        <note>catalytic</note>
    </ligand>
</feature>
<dbReference type="NCBIfam" id="NF004316">
    <property type="entry name" value="PRK05711.1"/>
    <property type="match status" value="1"/>
</dbReference>
<feature type="binding site" evidence="16">
    <location>
        <position position="7"/>
    </location>
    <ligand>
        <name>substrate</name>
    </ligand>
</feature>
<keyword evidence="11 17" id="KW-0460">Magnesium</keyword>
<feature type="binding site" evidence="16">
    <location>
        <position position="9"/>
    </location>
    <ligand>
        <name>substrate</name>
    </ligand>
</feature>
<dbReference type="GO" id="GO:0003677">
    <property type="term" value="F:DNA binding"/>
    <property type="evidence" value="ECO:0007669"/>
    <property type="project" value="InterPro"/>
</dbReference>
<dbReference type="GO" id="GO:0003887">
    <property type="term" value="F:DNA-directed DNA polymerase activity"/>
    <property type="evidence" value="ECO:0007669"/>
    <property type="project" value="UniProtKB-KW"/>
</dbReference>
<comment type="catalytic activity">
    <reaction evidence="14 18">
        <text>DNA(n) + a 2'-deoxyribonucleoside 5'-triphosphate = DNA(n+1) + diphosphate</text>
        <dbReference type="Rhea" id="RHEA:22508"/>
        <dbReference type="Rhea" id="RHEA-COMP:17339"/>
        <dbReference type="Rhea" id="RHEA-COMP:17340"/>
        <dbReference type="ChEBI" id="CHEBI:33019"/>
        <dbReference type="ChEBI" id="CHEBI:61560"/>
        <dbReference type="ChEBI" id="CHEBI:173112"/>
        <dbReference type="EC" id="2.7.7.7"/>
    </reaction>
</comment>
<feature type="binding site" evidence="16">
    <location>
        <position position="157"/>
    </location>
    <ligand>
        <name>substrate</name>
    </ligand>
</feature>
<dbReference type="Proteomes" id="UP000182882">
    <property type="component" value="Unassembled WGS sequence"/>
</dbReference>
<evidence type="ECO:0000256" key="6">
    <source>
        <dbReference type="ARBA" id="ARBA00022705"/>
    </source>
</evidence>
<comment type="cofactor">
    <cofactor evidence="17">
        <name>Mg(2+)</name>
        <dbReference type="ChEBI" id="CHEBI:18420"/>
    </cofactor>
    <cofactor evidence="17">
        <name>Mn(2+)</name>
        <dbReference type="ChEBI" id="CHEBI:29035"/>
    </cofactor>
    <text evidence="17">Binds 2 divalent metal cations. Magnesium or manganese.</text>
</comment>
<dbReference type="PANTHER" id="PTHR30231">
    <property type="entry name" value="DNA POLYMERASE III SUBUNIT EPSILON"/>
    <property type="match status" value="1"/>
</dbReference>
<evidence type="ECO:0000256" key="7">
    <source>
        <dbReference type="ARBA" id="ARBA00022722"/>
    </source>
</evidence>
<comment type="subunit">
    <text evidence="18">DNA polymerase III contains a core (composed of alpha, epsilon and theta chains) that associates with a tau subunit. This core dimerizes to form the POLIII' complex. PolIII' associates with the gamma complex (composed of gamma, delta, delta', psi and chi chains) and with the beta chain to form the complete DNA polymerase III complex.</text>
</comment>
<keyword evidence="4 18" id="KW-0808">Transferase</keyword>
<dbReference type="GO" id="GO:0045004">
    <property type="term" value="P:DNA replication proofreading"/>
    <property type="evidence" value="ECO:0007669"/>
    <property type="project" value="TreeGrafter"/>
</dbReference>
<keyword evidence="7 18" id="KW-0540">Nuclease</keyword>
<keyword evidence="13 17" id="KW-0464">Manganese</keyword>
<dbReference type="AlphaFoldDB" id="A0A0S3AI96"/>
<dbReference type="FunFam" id="3.30.420.10:FF:000012">
    <property type="entry name" value="DNA polymerase III subunit epsilon"/>
    <property type="match status" value="1"/>
</dbReference>
<dbReference type="EC" id="2.7.7.7" evidence="2 18"/>
<dbReference type="GO" id="GO:0046872">
    <property type="term" value="F:metal ion binding"/>
    <property type="evidence" value="ECO:0007669"/>
    <property type="project" value="UniProtKB-KW"/>
</dbReference>
<feature type="active site" description="Proton acceptor" evidence="15">
    <location>
        <position position="152"/>
    </location>
</feature>
<feature type="binding site" evidence="17">
    <location>
        <position position="9"/>
    </location>
    <ligand>
        <name>a divalent metal cation</name>
        <dbReference type="ChEBI" id="CHEBI:60240"/>
        <label>1</label>
        <note>catalytic</note>
    </ligand>
</feature>
<evidence type="ECO:0000256" key="1">
    <source>
        <dbReference type="ARBA" id="ARBA00001936"/>
    </source>
</evidence>
<keyword evidence="12 18" id="KW-0239">DNA-directed DNA polymerase</keyword>
<evidence type="ECO:0000256" key="14">
    <source>
        <dbReference type="ARBA" id="ARBA00049244"/>
    </source>
</evidence>
<keyword evidence="5 18" id="KW-0548">Nucleotidyltransferase</keyword>
<keyword evidence="23" id="KW-1185">Reference proteome</keyword>